<accession>A0ABQ9IIN1</accession>
<feature type="compositionally biased region" description="Basic and acidic residues" evidence="1">
    <location>
        <begin position="317"/>
        <end position="328"/>
    </location>
</feature>
<dbReference type="EMBL" id="JARBHB010000001">
    <property type="protein sequence ID" value="KAJ8896035.1"/>
    <property type="molecule type" value="Genomic_DNA"/>
</dbReference>
<feature type="compositionally biased region" description="Basic and acidic residues" evidence="1">
    <location>
        <begin position="366"/>
        <end position="378"/>
    </location>
</feature>
<reference evidence="2 3" key="1">
    <citation type="submission" date="2023-02" db="EMBL/GenBank/DDBJ databases">
        <title>LHISI_Scaffold_Assembly.</title>
        <authorList>
            <person name="Stuart O.P."/>
            <person name="Cleave R."/>
            <person name="Magrath M.J.L."/>
            <person name="Mikheyev A.S."/>
        </authorList>
    </citation>
    <scope>NUCLEOTIDE SEQUENCE [LARGE SCALE GENOMIC DNA]</scope>
    <source>
        <strain evidence="2">Daus_M_001</strain>
        <tissue evidence="2">Leg muscle</tissue>
    </source>
</reference>
<evidence type="ECO:0000313" key="2">
    <source>
        <dbReference type="EMBL" id="KAJ8896035.1"/>
    </source>
</evidence>
<keyword evidence="3" id="KW-1185">Reference proteome</keyword>
<sequence>MRVLENITEVTVTVENVNTNTTGEGSDQADTTDALKHDLTHEIAIAHEETKMEIGELRRGKEELCNRVNQRVGRLEEDGLITAGAAIEGKTVGDTNLCQVAEVVNTHIESFNQHLPKFEAKAGENPVDCLLKLEEYAKLFGLTDGETLRCLNIYLKSTAQYWREVTKSTGNLRVQLHAERIVPARGKTLEAHLSEAYDKSRHLTPPISDEEFIAMVLQQLPYRFQTHWSGRVDPDLPSFREGILEFDRIERLQFSREHECTEAADKTTTSNQGPREKQYEWRYSSPYKDPGKVIFSEGDKLTEGGSTIQDGETGAEGEAREMTTEPRGSKQTSPSPPPNGTRDAPSRRPVTGRMYDPTSLPTPPLNREERNTSAEEDKKELLYSARRKLILATERRSPNKKLSKIRNFPVGQLVLMRALNVSKCWEHITKKLLPLFEGPYAVSSIVNKNGYELRDRATGQVIGRYNFSALSKGVRKHNYSEKKYLDDCCVPGYTDTVSTRHRFPVYEEDVFNIWIARIKSDKLESKHPLDVYKSFYVCGRNFLPENTIPGSKKLKYYSLTTVDLPGISSACNVEKCSVNISEGGKATIGRASTEHSTQHTHVLQQDTAHSILLDLV</sequence>
<dbReference type="Proteomes" id="UP001159363">
    <property type="component" value="Chromosome 1"/>
</dbReference>
<gene>
    <name evidence="2" type="ORF">PR048_001376</name>
</gene>
<organism evidence="2 3">
    <name type="scientific">Dryococelus australis</name>
    <dbReference type="NCBI Taxonomy" id="614101"/>
    <lineage>
        <taxon>Eukaryota</taxon>
        <taxon>Metazoa</taxon>
        <taxon>Ecdysozoa</taxon>
        <taxon>Arthropoda</taxon>
        <taxon>Hexapoda</taxon>
        <taxon>Insecta</taxon>
        <taxon>Pterygota</taxon>
        <taxon>Neoptera</taxon>
        <taxon>Polyneoptera</taxon>
        <taxon>Phasmatodea</taxon>
        <taxon>Verophasmatodea</taxon>
        <taxon>Anareolatae</taxon>
        <taxon>Phasmatidae</taxon>
        <taxon>Eurycanthinae</taxon>
        <taxon>Dryococelus</taxon>
    </lineage>
</organism>
<evidence type="ECO:0000313" key="3">
    <source>
        <dbReference type="Proteomes" id="UP001159363"/>
    </source>
</evidence>
<protein>
    <submittedName>
        <fullName evidence="2">Uncharacterized protein</fullName>
    </submittedName>
</protein>
<feature type="region of interest" description="Disordered" evidence="1">
    <location>
        <begin position="259"/>
        <end position="378"/>
    </location>
</feature>
<proteinExistence type="predicted"/>
<name>A0ABQ9IIN1_9NEOP</name>
<evidence type="ECO:0000256" key="1">
    <source>
        <dbReference type="SAM" id="MobiDB-lite"/>
    </source>
</evidence>
<comment type="caution">
    <text evidence="2">The sequence shown here is derived from an EMBL/GenBank/DDBJ whole genome shotgun (WGS) entry which is preliminary data.</text>
</comment>